<evidence type="ECO:0000313" key="2">
    <source>
        <dbReference type="Proteomes" id="UP001139157"/>
    </source>
</evidence>
<accession>A0A9X2EBK9</accession>
<organism evidence="1 2">
    <name type="scientific">Nocardia pulmonis</name>
    <dbReference type="NCBI Taxonomy" id="2951408"/>
    <lineage>
        <taxon>Bacteria</taxon>
        <taxon>Bacillati</taxon>
        <taxon>Actinomycetota</taxon>
        <taxon>Actinomycetes</taxon>
        <taxon>Mycobacteriales</taxon>
        <taxon>Nocardiaceae</taxon>
        <taxon>Nocardia</taxon>
    </lineage>
</organism>
<dbReference type="EMBL" id="JAMRXG010000014">
    <property type="protein sequence ID" value="MCM6777336.1"/>
    <property type="molecule type" value="Genomic_DNA"/>
</dbReference>
<proteinExistence type="predicted"/>
<dbReference type="AlphaFoldDB" id="A0A9X2EBK9"/>
<name>A0A9X2EBK9_9NOCA</name>
<reference evidence="1" key="1">
    <citation type="submission" date="2022-06" db="EMBL/GenBank/DDBJ databases">
        <title>Novel species in genus nocardia.</title>
        <authorList>
            <person name="Li F."/>
        </authorList>
    </citation>
    <scope>NUCLEOTIDE SEQUENCE</scope>
    <source>
        <strain evidence="1">CDC141</strain>
    </source>
</reference>
<evidence type="ECO:0000313" key="1">
    <source>
        <dbReference type="EMBL" id="MCM6777336.1"/>
    </source>
</evidence>
<dbReference type="Proteomes" id="UP001139157">
    <property type="component" value="Unassembled WGS sequence"/>
</dbReference>
<comment type="caution">
    <text evidence="1">The sequence shown here is derived from an EMBL/GenBank/DDBJ whole genome shotgun (WGS) entry which is preliminary data.</text>
</comment>
<keyword evidence="2" id="KW-1185">Reference proteome</keyword>
<gene>
    <name evidence="1" type="ORF">NDR86_28000</name>
</gene>
<dbReference type="RefSeq" id="WP_251916336.1">
    <property type="nucleotide sequence ID" value="NZ_JAMRXG010000014.1"/>
</dbReference>
<sequence length="90" mass="10314">MISFLVALAVVVAFAVTVYRYAPNREDGAARLFERYRPHAPMADWSMSYYEEQRQYSELAAIRARQAEAACPEPATSPRPRLFGRRAVQF</sequence>
<protein>
    <submittedName>
        <fullName evidence="1">Uncharacterized protein</fullName>
    </submittedName>
</protein>